<accession>A0A369J7K6</accession>
<dbReference type="OrthoDB" id="3347347at2759"/>
<dbReference type="InterPro" id="IPR032675">
    <property type="entry name" value="LRR_dom_sf"/>
</dbReference>
<proteinExistence type="predicted"/>
<dbReference type="SUPFAM" id="SSF52047">
    <property type="entry name" value="RNI-like"/>
    <property type="match status" value="1"/>
</dbReference>
<keyword evidence="2" id="KW-1185">Reference proteome</keyword>
<organism evidence="1 2">
    <name type="scientific">Hypsizygus marmoreus</name>
    <name type="common">White beech mushroom</name>
    <name type="synonym">Agaricus marmoreus</name>
    <dbReference type="NCBI Taxonomy" id="39966"/>
    <lineage>
        <taxon>Eukaryota</taxon>
        <taxon>Fungi</taxon>
        <taxon>Dikarya</taxon>
        <taxon>Basidiomycota</taxon>
        <taxon>Agaricomycotina</taxon>
        <taxon>Agaricomycetes</taxon>
        <taxon>Agaricomycetidae</taxon>
        <taxon>Agaricales</taxon>
        <taxon>Tricholomatineae</taxon>
        <taxon>Lyophyllaceae</taxon>
        <taxon>Hypsizygus</taxon>
    </lineage>
</organism>
<dbReference type="InParanoid" id="A0A369J7K6"/>
<gene>
    <name evidence="1" type="ORF">Hypma_001681</name>
</gene>
<name>A0A369J7K6_HYPMA</name>
<protein>
    <recommendedName>
        <fullName evidence="3">F-box domain-containing protein</fullName>
    </recommendedName>
</protein>
<dbReference type="Gene3D" id="3.80.10.10">
    <property type="entry name" value="Ribonuclease Inhibitor"/>
    <property type="match status" value="1"/>
</dbReference>
<sequence>MDPSQTTTVFNSDRFLLLDIVPIICEQANSISGRIAVLNALARTCRLFYEPALTCLWSELSSIAPLVKCLPADAWEEVENNNMKTLQLTRPIVGSDIHRMQFHARLVKVFRFDSYTKPQVLYNTFAGLGEILMKERVLFLPNIDELSWLVLSDRDLTLLGLFLARNVRKLSILISGQSARLQAALIDALELLKYCRRIRWFEIGALPIYDLAPVQIISRTVCGLTDLHTLSLSSLSSEAFTHVASLPHLQNLTLTDVGTISQFMLPVPPTVPFSALQQAIFLKCHSADIGTALFHAVSHSPLVQLNVHIDCRPKGELEQCLLKIPYTHHAAHKSLETLHLVSTISTMGVEFPTDMFTTDADTVDADISVMDINIFTMDTLRPLFVFINLQSLALQLSTGFDVNDVEVEEIGRAWPRLVELTLWLPKSQAHDRPHVTLKGVVALSQLCPNLKYLRIAFDASPDAVSAAGSFLEQGVVNNTLFMLHNPSAWPIGDAEQISSVLNVMFPELYLVTGESEVWTEVGKKAGSMLRGMRL</sequence>
<evidence type="ECO:0000313" key="2">
    <source>
        <dbReference type="Proteomes" id="UP000076154"/>
    </source>
</evidence>
<dbReference type="EMBL" id="LUEZ02000113">
    <property type="protein sequence ID" value="RDB17392.1"/>
    <property type="molecule type" value="Genomic_DNA"/>
</dbReference>
<dbReference type="Proteomes" id="UP000076154">
    <property type="component" value="Unassembled WGS sequence"/>
</dbReference>
<reference evidence="1" key="1">
    <citation type="submission" date="2018-04" db="EMBL/GenBank/DDBJ databases">
        <title>Whole genome sequencing of Hypsizygus marmoreus.</title>
        <authorList>
            <person name="Choi I.-G."/>
            <person name="Min B."/>
            <person name="Kim J.-G."/>
            <person name="Kim S."/>
            <person name="Oh Y.-L."/>
            <person name="Kong W.-S."/>
            <person name="Park H."/>
            <person name="Jeong J."/>
            <person name="Song E.-S."/>
        </authorList>
    </citation>
    <scope>NUCLEOTIDE SEQUENCE [LARGE SCALE GENOMIC DNA]</scope>
    <source>
        <strain evidence="1">51987-8</strain>
    </source>
</reference>
<evidence type="ECO:0000313" key="1">
    <source>
        <dbReference type="EMBL" id="RDB17392.1"/>
    </source>
</evidence>
<dbReference type="AlphaFoldDB" id="A0A369J7K6"/>
<evidence type="ECO:0008006" key="3">
    <source>
        <dbReference type="Google" id="ProtNLM"/>
    </source>
</evidence>
<comment type="caution">
    <text evidence="1">The sequence shown here is derived from an EMBL/GenBank/DDBJ whole genome shotgun (WGS) entry which is preliminary data.</text>
</comment>